<name>A0ABV3ZPP0_9BURK</name>
<reference evidence="2 3" key="1">
    <citation type="journal article" date="2013" name="Int. J. Syst. Evol. Microbiol.">
        <title>Comamonas guangdongensis sp. nov., isolated from subterranean forest sediment, and emended description of the genus Comamonas.</title>
        <authorList>
            <person name="Zhang J."/>
            <person name="Wang Y."/>
            <person name="Zhou S."/>
            <person name="Wu C."/>
            <person name="He J."/>
            <person name="Li F."/>
        </authorList>
    </citation>
    <scope>NUCLEOTIDE SEQUENCE [LARGE SCALE GENOMIC DNA]</scope>
    <source>
        <strain evidence="2 3">CCTCC AB2011133</strain>
    </source>
</reference>
<organism evidence="2 3">
    <name type="scientific">Comamonas guangdongensis</name>
    <dbReference type="NCBI Taxonomy" id="510515"/>
    <lineage>
        <taxon>Bacteria</taxon>
        <taxon>Pseudomonadati</taxon>
        <taxon>Pseudomonadota</taxon>
        <taxon>Betaproteobacteria</taxon>
        <taxon>Burkholderiales</taxon>
        <taxon>Comamonadaceae</taxon>
        <taxon>Comamonas</taxon>
    </lineage>
</organism>
<sequence>MAAHPNPGARATAGRPAPARTELGTKLLIAAQWGLTAFGIFCLVGVAVIIATTPDAWPL</sequence>
<keyword evidence="1" id="KW-0812">Transmembrane</keyword>
<evidence type="ECO:0000313" key="2">
    <source>
        <dbReference type="EMBL" id="MEX8191579.1"/>
    </source>
</evidence>
<dbReference type="EMBL" id="JBFYGN010000002">
    <property type="protein sequence ID" value="MEX8191579.1"/>
    <property type="molecule type" value="Genomic_DNA"/>
</dbReference>
<keyword evidence="1" id="KW-1133">Transmembrane helix</keyword>
<gene>
    <name evidence="2" type="ORF">AB6724_01855</name>
</gene>
<comment type="caution">
    <text evidence="2">The sequence shown here is derived from an EMBL/GenBank/DDBJ whole genome shotgun (WGS) entry which is preliminary data.</text>
</comment>
<feature type="transmembrane region" description="Helical" evidence="1">
    <location>
        <begin position="27"/>
        <end position="51"/>
    </location>
</feature>
<keyword evidence="1" id="KW-0472">Membrane</keyword>
<dbReference type="Proteomes" id="UP001561046">
    <property type="component" value="Unassembled WGS sequence"/>
</dbReference>
<protein>
    <submittedName>
        <fullName evidence="2">Uncharacterized protein</fullName>
    </submittedName>
</protein>
<keyword evidence="3" id="KW-1185">Reference proteome</keyword>
<dbReference type="RefSeq" id="WP_369336801.1">
    <property type="nucleotide sequence ID" value="NZ_JBFYGN010000002.1"/>
</dbReference>
<proteinExistence type="predicted"/>
<evidence type="ECO:0000313" key="3">
    <source>
        <dbReference type="Proteomes" id="UP001561046"/>
    </source>
</evidence>
<evidence type="ECO:0000256" key="1">
    <source>
        <dbReference type="SAM" id="Phobius"/>
    </source>
</evidence>
<accession>A0ABV3ZPP0</accession>